<gene>
    <name evidence="2" type="ORF">FSC454_03590</name>
</gene>
<dbReference type="KEGG" id="fhi:FSC454_03590"/>
<dbReference type="PANTHER" id="PTHR40572">
    <property type="entry name" value="PROTEIN BAX"/>
    <property type="match status" value="1"/>
</dbReference>
<name>A0AAC9NNW5_9GAMM</name>
<dbReference type="AlphaFoldDB" id="A0AAC9NNW5"/>
<reference evidence="2 3" key="1">
    <citation type="submission" date="2016-11" db="EMBL/GenBank/DDBJ databases">
        <authorList>
            <person name="Hagglund E."/>
            <person name="Bystrom M."/>
            <person name="Naslund J."/>
            <person name="Stenberg P."/>
            <person name="Sjodin A."/>
        </authorList>
    </citation>
    <scope>NUCLEOTIDE SEQUENCE [LARGE SCALE GENOMIC DNA]</scope>
    <source>
        <strain evidence="2 3">CCUG 58020</strain>
    </source>
</reference>
<dbReference type="GO" id="GO:0004040">
    <property type="term" value="F:amidase activity"/>
    <property type="evidence" value="ECO:0007669"/>
    <property type="project" value="InterPro"/>
</dbReference>
<keyword evidence="3" id="KW-1185">Reference proteome</keyword>
<dbReference type="EMBL" id="CP018093">
    <property type="protein sequence ID" value="APD50278.1"/>
    <property type="molecule type" value="Genomic_DNA"/>
</dbReference>
<organism evidence="2 3">
    <name type="scientific">Francisella hispaniensis FSC454</name>
    <dbReference type="NCBI Taxonomy" id="1088883"/>
    <lineage>
        <taxon>Bacteria</taxon>
        <taxon>Pseudomonadati</taxon>
        <taxon>Pseudomonadota</taxon>
        <taxon>Gammaproteobacteria</taxon>
        <taxon>Thiotrichales</taxon>
        <taxon>Francisellaceae</taxon>
        <taxon>Francisella</taxon>
    </lineage>
</organism>
<dbReference type="PANTHER" id="PTHR40572:SF1">
    <property type="entry name" value="PROTEIN BAX"/>
    <property type="match status" value="1"/>
</dbReference>
<feature type="domain" description="Mannosyl-glycoprotein endo-beta-N-acetylglucosamidase-like" evidence="1">
    <location>
        <begin position="121"/>
        <end position="241"/>
    </location>
</feature>
<dbReference type="InterPro" id="IPR002901">
    <property type="entry name" value="MGlyc_endo_b_GlcNAc-like_dom"/>
</dbReference>
<evidence type="ECO:0000313" key="3">
    <source>
        <dbReference type="Proteomes" id="UP000182459"/>
    </source>
</evidence>
<dbReference type="SMART" id="SM00047">
    <property type="entry name" value="LYZ2"/>
    <property type="match status" value="1"/>
</dbReference>
<proteinExistence type="predicted"/>
<dbReference type="Pfam" id="PF01832">
    <property type="entry name" value="Glucosaminidase"/>
    <property type="match status" value="1"/>
</dbReference>
<sequence length="270" mass="31004">MTTLSMNNKSLWLKYCLALLILFISSAILSTIADTKHTKSNYFLESRAPKIAKKPDFSEIKNFKERKDAFIKYMLTAIAIANKEICLQQQQIQKLKNALDKKGSLSSRQNKKLNTYLEYYKIKTNHNIAQELHYLSIKAGMIPTSFILAQAALESGWGTSRFAKDYNNYFGLHCFYTGCGVKAQASDTYLEVFNNAAESVLGYYHRLNTGSKFVDFRIARDKIINQGLSQKTLLDTLENYSELDGNEYKDRLISVIQHNNLRQYDSIKYC</sequence>
<evidence type="ECO:0000313" key="2">
    <source>
        <dbReference type="EMBL" id="APD50278.1"/>
    </source>
</evidence>
<dbReference type="RefSeq" id="WP_066046473.1">
    <property type="nucleotide sequence ID" value="NZ_CP018093.1"/>
</dbReference>
<dbReference type="Gene3D" id="1.10.530.10">
    <property type="match status" value="1"/>
</dbReference>
<accession>A0AAC9NNW5</accession>
<protein>
    <submittedName>
        <fullName evidence="2">BAX protein</fullName>
    </submittedName>
</protein>
<evidence type="ECO:0000259" key="1">
    <source>
        <dbReference type="SMART" id="SM00047"/>
    </source>
</evidence>
<dbReference type="Proteomes" id="UP000182459">
    <property type="component" value="Chromosome"/>
</dbReference>
<dbReference type="InterPro" id="IPR053195">
    <property type="entry name" value="Bax-like"/>
</dbReference>